<keyword evidence="4" id="KW-1003">Cell membrane</keyword>
<dbReference type="InterPro" id="IPR035965">
    <property type="entry name" value="PAS-like_dom_sf"/>
</dbReference>
<dbReference type="Pfam" id="PF08448">
    <property type="entry name" value="PAS_4"/>
    <property type="match status" value="1"/>
</dbReference>
<feature type="domain" description="PAS" evidence="14">
    <location>
        <begin position="376"/>
        <end position="434"/>
    </location>
</feature>
<dbReference type="EC" id="2.7.13.3" evidence="3"/>
<evidence type="ECO:0000256" key="12">
    <source>
        <dbReference type="ARBA" id="ARBA00023136"/>
    </source>
</evidence>
<dbReference type="CDD" id="cd06225">
    <property type="entry name" value="HAMP"/>
    <property type="match status" value="1"/>
</dbReference>
<comment type="subcellular location">
    <subcellularLocation>
        <location evidence="2">Cell membrane</location>
        <topology evidence="2">Multi-pass membrane protein</topology>
    </subcellularLocation>
</comment>
<dbReference type="Gene3D" id="3.30.450.20">
    <property type="entry name" value="PAS domain"/>
    <property type="match status" value="3"/>
</dbReference>
<evidence type="ECO:0000259" key="14">
    <source>
        <dbReference type="PROSITE" id="PS50112"/>
    </source>
</evidence>
<evidence type="ECO:0000313" key="16">
    <source>
        <dbReference type="EMBL" id="MFC6671853.1"/>
    </source>
</evidence>
<evidence type="ECO:0000256" key="4">
    <source>
        <dbReference type="ARBA" id="ARBA00022475"/>
    </source>
</evidence>
<proteinExistence type="predicted"/>
<evidence type="ECO:0000256" key="3">
    <source>
        <dbReference type="ARBA" id="ARBA00012438"/>
    </source>
</evidence>
<keyword evidence="10 13" id="KW-1133">Transmembrane helix</keyword>
<dbReference type="CDD" id="cd00130">
    <property type="entry name" value="PAS"/>
    <property type="match status" value="1"/>
</dbReference>
<comment type="caution">
    <text evidence="16">The sequence shown here is derived from an EMBL/GenBank/DDBJ whole genome shotgun (WGS) entry which is preliminary data.</text>
</comment>
<feature type="transmembrane region" description="Helical" evidence="13">
    <location>
        <begin position="295"/>
        <end position="317"/>
    </location>
</feature>
<keyword evidence="9" id="KW-0067">ATP-binding</keyword>
<evidence type="ECO:0000256" key="6">
    <source>
        <dbReference type="ARBA" id="ARBA00022692"/>
    </source>
</evidence>
<evidence type="ECO:0000256" key="10">
    <source>
        <dbReference type="ARBA" id="ARBA00022989"/>
    </source>
</evidence>
<dbReference type="InterPro" id="IPR033479">
    <property type="entry name" value="dCache_1"/>
</dbReference>
<dbReference type="PANTHER" id="PTHR42878:SF7">
    <property type="entry name" value="SENSOR HISTIDINE KINASE GLRK"/>
    <property type="match status" value="1"/>
</dbReference>
<organism evidence="16 17">
    <name type="scientific">Marinobacterium aestuariivivens</name>
    <dbReference type="NCBI Taxonomy" id="1698799"/>
    <lineage>
        <taxon>Bacteria</taxon>
        <taxon>Pseudomonadati</taxon>
        <taxon>Pseudomonadota</taxon>
        <taxon>Gammaproteobacteria</taxon>
        <taxon>Oceanospirillales</taxon>
        <taxon>Oceanospirillaceae</taxon>
        <taxon>Marinobacterium</taxon>
    </lineage>
</organism>
<accession>A0ABW2A3A0</accession>
<evidence type="ECO:0000256" key="5">
    <source>
        <dbReference type="ARBA" id="ARBA00022679"/>
    </source>
</evidence>
<dbReference type="InterPro" id="IPR013656">
    <property type="entry name" value="PAS_4"/>
</dbReference>
<dbReference type="SUPFAM" id="SSF55785">
    <property type="entry name" value="PYP-like sensor domain (PAS domain)"/>
    <property type="match status" value="1"/>
</dbReference>
<dbReference type="Pfam" id="PF00672">
    <property type="entry name" value="HAMP"/>
    <property type="match status" value="1"/>
</dbReference>
<sequence length="557" mass="60295">MAQWPQKFRGLRSRLLLLVALAVLPAFVLIVSNNLEARRIAAAKVQTDMQRLIRMTVGQQQQFIEGARQLLAALAHLPSVQNQNGPACSALFADFLRLYPFYTNLGAADLDGDIYCSALRMTRPVNLADRSYAIGALRTRDFAIGDYQIGRITGKAAVNFGSPVLDDEGGLQGIVYAALDLAWLEKQAAQAGLEPGTSLTLLDRNGTILVHYPSAQQAPGTSVAETPLFQRITATGGTGTFETRNLNGETSLFAVAPLQGGKATDSDEEYNAYLVIAVPRHLAFAEIDQRFIRNLLVFALVALVALALAWWFANAWILRSVDALRDATRQLEAGHLGARTGGTPGEGELADLAHAFDSMADKLQDREQKLNRSLAEATELKNLLDNLFASIVSGVFTADLDGNISMCNRAALRILGLRDSSQLVGLNLAELLPPLGSSLLPYLYKVRKTDEPLIGIELSHDLPQRGAVHLRFNISGLKAADDTQGIALVVDDITEKKRMEAQHLLLEHMVSPAILDQLDPEHLQLGDGAPKSPYCSPISTALPASASSSMQKIWSAC</sequence>
<dbReference type="InterPro" id="IPR050351">
    <property type="entry name" value="BphY/WalK/GraS-like"/>
</dbReference>
<dbReference type="PROSITE" id="PS50885">
    <property type="entry name" value="HAMP"/>
    <property type="match status" value="1"/>
</dbReference>
<dbReference type="InterPro" id="IPR000014">
    <property type="entry name" value="PAS"/>
</dbReference>
<dbReference type="CDD" id="cd12914">
    <property type="entry name" value="PDC1_DGC_like"/>
    <property type="match status" value="1"/>
</dbReference>
<reference evidence="17" key="1">
    <citation type="journal article" date="2019" name="Int. J. Syst. Evol. Microbiol.">
        <title>The Global Catalogue of Microorganisms (GCM) 10K type strain sequencing project: providing services to taxonomists for standard genome sequencing and annotation.</title>
        <authorList>
            <consortium name="The Broad Institute Genomics Platform"/>
            <consortium name="The Broad Institute Genome Sequencing Center for Infectious Disease"/>
            <person name="Wu L."/>
            <person name="Ma J."/>
        </authorList>
    </citation>
    <scope>NUCLEOTIDE SEQUENCE [LARGE SCALE GENOMIC DNA]</scope>
    <source>
        <strain evidence="17">NBRC 111756</strain>
    </source>
</reference>
<evidence type="ECO:0000256" key="11">
    <source>
        <dbReference type="ARBA" id="ARBA00023012"/>
    </source>
</evidence>
<evidence type="ECO:0000256" key="2">
    <source>
        <dbReference type="ARBA" id="ARBA00004651"/>
    </source>
</evidence>
<keyword evidence="17" id="KW-1185">Reference proteome</keyword>
<dbReference type="InterPro" id="IPR003660">
    <property type="entry name" value="HAMP_dom"/>
</dbReference>
<dbReference type="SMART" id="SM00304">
    <property type="entry name" value="HAMP"/>
    <property type="match status" value="1"/>
</dbReference>
<evidence type="ECO:0000256" key="7">
    <source>
        <dbReference type="ARBA" id="ARBA00022741"/>
    </source>
</evidence>
<dbReference type="RefSeq" id="WP_379910335.1">
    <property type="nucleotide sequence ID" value="NZ_JBHSWE010000001.1"/>
</dbReference>
<dbReference type="PANTHER" id="PTHR42878">
    <property type="entry name" value="TWO-COMPONENT HISTIDINE KINASE"/>
    <property type="match status" value="1"/>
</dbReference>
<evidence type="ECO:0000313" key="17">
    <source>
        <dbReference type="Proteomes" id="UP001596422"/>
    </source>
</evidence>
<dbReference type="Gene3D" id="6.10.340.10">
    <property type="match status" value="1"/>
</dbReference>
<keyword evidence="8" id="KW-0418">Kinase</keyword>
<evidence type="ECO:0000256" key="9">
    <source>
        <dbReference type="ARBA" id="ARBA00022840"/>
    </source>
</evidence>
<name>A0ABW2A3A0_9GAMM</name>
<evidence type="ECO:0000256" key="1">
    <source>
        <dbReference type="ARBA" id="ARBA00000085"/>
    </source>
</evidence>
<dbReference type="EMBL" id="JBHSWE010000001">
    <property type="protein sequence ID" value="MFC6671853.1"/>
    <property type="molecule type" value="Genomic_DNA"/>
</dbReference>
<evidence type="ECO:0000256" key="8">
    <source>
        <dbReference type="ARBA" id="ARBA00022777"/>
    </source>
</evidence>
<comment type="catalytic activity">
    <reaction evidence="1">
        <text>ATP + protein L-histidine = ADP + protein N-phospho-L-histidine.</text>
        <dbReference type="EC" id="2.7.13.3"/>
    </reaction>
</comment>
<keyword evidence="7" id="KW-0547">Nucleotide-binding</keyword>
<dbReference type="Pfam" id="PF02743">
    <property type="entry name" value="dCache_1"/>
    <property type="match status" value="1"/>
</dbReference>
<keyword evidence="5" id="KW-0808">Transferase</keyword>
<evidence type="ECO:0000256" key="13">
    <source>
        <dbReference type="SAM" id="Phobius"/>
    </source>
</evidence>
<evidence type="ECO:0000259" key="15">
    <source>
        <dbReference type="PROSITE" id="PS50885"/>
    </source>
</evidence>
<feature type="domain" description="HAMP" evidence="15">
    <location>
        <begin position="315"/>
        <end position="368"/>
    </location>
</feature>
<dbReference type="PROSITE" id="PS50112">
    <property type="entry name" value="PAS"/>
    <property type="match status" value="1"/>
</dbReference>
<dbReference type="NCBIfam" id="TIGR00229">
    <property type="entry name" value="sensory_box"/>
    <property type="match status" value="1"/>
</dbReference>
<keyword evidence="12 13" id="KW-0472">Membrane</keyword>
<dbReference type="SMART" id="SM00091">
    <property type="entry name" value="PAS"/>
    <property type="match status" value="1"/>
</dbReference>
<protein>
    <recommendedName>
        <fullName evidence="3">histidine kinase</fullName>
        <ecNumber evidence="3">2.7.13.3</ecNumber>
    </recommendedName>
</protein>
<keyword evidence="6 13" id="KW-0812">Transmembrane</keyword>
<gene>
    <name evidence="16" type="ORF">ACFQDL_18615</name>
</gene>
<dbReference type="SUPFAM" id="SSF158472">
    <property type="entry name" value="HAMP domain-like"/>
    <property type="match status" value="1"/>
</dbReference>
<dbReference type="CDD" id="cd18774">
    <property type="entry name" value="PDC2_HK_sensor"/>
    <property type="match status" value="1"/>
</dbReference>
<keyword evidence="11" id="KW-0902">Two-component regulatory system</keyword>
<dbReference type="Proteomes" id="UP001596422">
    <property type="component" value="Unassembled WGS sequence"/>
</dbReference>